<dbReference type="RefSeq" id="XP_018280461.1">
    <property type="nucleotide sequence ID" value="XM_018426506.1"/>
</dbReference>
<gene>
    <name evidence="2" type="ORF">CC85DRAFT_326871</name>
</gene>
<dbReference type="Proteomes" id="UP000053611">
    <property type="component" value="Unassembled WGS sequence"/>
</dbReference>
<dbReference type="PANTHER" id="PTHR38696:SF1">
    <property type="entry name" value="MEDIATOR OF RNA POLYMERASE II TRANSCRIPTION SUBUNIT 13"/>
    <property type="match status" value="1"/>
</dbReference>
<dbReference type="STRING" id="879819.A0A0J0XSD0"/>
<dbReference type="AlphaFoldDB" id="A0A0J0XSD0"/>
<dbReference type="EMBL" id="KQ087190">
    <property type="protein sequence ID" value="KLT43970.1"/>
    <property type="molecule type" value="Genomic_DNA"/>
</dbReference>
<evidence type="ECO:0000256" key="1">
    <source>
        <dbReference type="SAM" id="MobiDB-lite"/>
    </source>
</evidence>
<organism evidence="2 3">
    <name type="scientific">Cutaneotrichosporon oleaginosum</name>
    <dbReference type="NCBI Taxonomy" id="879819"/>
    <lineage>
        <taxon>Eukaryota</taxon>
        <taxon>Fungi</taxon>
        <taxon>Dikarya</taxon>
        <taxon>Basidiomycota</taxon>
        <taxon>Agaricomycotina</taxon>
        <taxon>Tremellomycetes</taxon>
        <taxon>Trichosporonales</taxon>
        <taxon>Trichosporonaceae</taxon>
        <taxon>Cutaneotrichosporon</taxon>
    </lineage>
</organism>
<accession>A0A0J0XSD0</accession>
<evidence type="ECO:0000313" key="2">
    <source>
        <dbReference type="EMBL" id="KLT43970.1"/>
    </source>
</evidence>
<feature type="compositionally biased region" description="Polar residues" evidence="1">
    <location>
        <begin position="1"/>
        <end position="12"/>
    </location>
</feature>
<sequence length="308" mass="33588">MGWPSSARSTGGASPATLHPPPPYNEKTAHEGPGPGPAPPKSVPAPAPIPVRLSTDTLHRTPTLPSPPPPGSFAALLLDNGQQITALRLPKRMIAPLSAAISGAWPDGLLRCAASPVQGGWEWELNGWPFVQHVESRRIIFAMLQVLYAAGWAVQCANNINKHHLAKGTIFLKPGDACAKTFFGISFFKEDRIRLIDAPSADLRAAFVAIAKTWHKGVQEAKEKWPGCVQVKLKGTPFYTNDRTEQDLIRIILLDILSAFDALGYELVTCIEMADFVRHEGTQPETWFFANKTRSREGSVRSSVYHGS</sequence>
<feature type="compositionally biased region" description="Pro residues" evidence="1">
    <location>
        <begin position="34"/>
        <end position="49"/>
    </location>
</feature>
<evidence type="ECO:0000313" key="3">
    <source>
        <dbReference type="Proteomes" id="UP000053611"/>
    </source>
</evidence>
<name>A0A0J0XSD0_9TREE</name>
<keyword evidence="3" id="KW-1185">Reference proteome</keyword>
<protein>
    <submittedName>
        <fullName evidence="2">Uncharacterized protein</fullName>
    </submittedName>
</protein>
<feature type="region of interest" description="Disordered" evidence="1">
    <location>
        <begin position="1"/>
        <end position="50"/>
    </location>
</feature>
<dbReference type="OrthoDB" id="58379at2759"/>
<reference evidence="2 3" key="1">
    <citation type="submission" date="2015-03" db="EMBL/GenBank/DDBJ databases">
        <title>Genomics and transcriptomics of the oil-accumulating basidiomycete yeast T. oleaginosus allow insights into substrate utilization and the diverse evolutionary trajectories of mating systems in fungi.</title>
        <authorList>
            <consortium name="DOE Joint Genome Institute"/>
            <person name="Kourist R."/>
            <person name="Kracht O."/>
            <person name="Bracharz F."/>
            <person name="Lipzen A."/>
            <person name="Nolan M."/>
            <person name="Ohm R."/>
            <person name="Grigoriev I."/>
            <person name="Sun S."/>
            <person name="Heitman J."/>
            <person name="Bruck T."/>
            <person name="Nowrousian M."/>
        </authorList>
    </citation>
    <scope>NUCLEOTIDE SEQUENCE [LARGE SCALE GENOMIC DNA]</scope>
    <source>
        <strain evidence="2 3">IBC0246</strain>
    </source>
</reference>
<dbReference type="GeneID" id="28987109"/>
<dbReference type="PANTHER" id="PTHR38696">
    <property type="entry name" value="MEDIATOR OF RNA POLYMERASE II TRANSCRIPTION SUBUNIT 13"/>
    <property type="match status" value="1"/>
</dbReference>
<proteinExistence type="predicted"/>